<sequence length="131" mass="15409">MIHFEAIFLVDDDPINNLINKRLLGKTDISKHIYQFLEGEEALMAIAELPTDQQIMIFLDINMPVMNGWEFLNFYLEKFPKRKDKIVILSSSIDFQDRQKAMDYEVVSGFIEKPLTMEKINYQLSRNDSKD</sequence>
<dbReference type="PANTHER" id="PTHR44520:SF2">
    <property type="entry name" value="RESPONSE REGULATOR RCP1"/>
    <property type="match status" value="1"/>
</dbReference>
<name>A0A1I5IV06_9BACT</name>
<accession>A0A1I5IV06</accession>
<dbReference type="RefSeq" id="WP_091655177.1">
    <property type="nucleotide sequence ID" value="NZ_FOVW01000010.1"/>
</dbReference>
<dbReference type="PROSITE" id="PS50110">
    <property type="entry name" value="RESPONSE_REGULATORY"/>
    <property type="match status" value="1"/>
</dbReference>
<protein>
    <submittedName>
        <fullName evidence="3">Response regulator receiver domain-containing protein</fullName>
    </submittedName>
</protein>
<dbReference type="AlphaFoldDB" id="A0A1I5IV06"/>
<evidence type="ECO:0000259" key="2">
    <source>
        <dbReference type="PROSITE" id="PS50110"/>
    </source>
</evidence>
<gene>
    <name evidence="3" type="ORF">SAMN04488519_11056</name>
</gene>
<dbReference type="SMART" id="SM00448">
    <property type="entry name" value="REC"/>
    <property type="match status" value="1"/>
</dbReference>
<keyword evidence="4" id="KW-1185">Reference proteome</keyword>
<reference evidence="4" key="1">
    <citation type="submission" date="2016-10" db="EMBL/GenBank/DDBJ databases">
        <authorList>
            <person name="Varghese N."/>
            <person name="Submissions S."/>
        </authorList>
    </citation>
    <scope>NUCLEOTIDE SEQUENCE [LARGE SCALE GENOMIC DNA]</scope>
    <source>
        <strain evidence="4">DSM 15282</strain>
    </source>
</reference>
<evidence type="ECO:0000256" key="1">
    <source>
        <dbReference type="PROSITE-ProRule" id="PRU00169"/>
    </source>
</evidence>
<proteinExistence type="predicted"/>
<dbReference type="Pfam" id="PF00072">
    <property type="entry name" value="Response_reg"/>
    <property type="match status" value="1"/>
</dbReference>
<feature type="modified residue" description="4-aspartylphosphate" evidence="1">
    <location>
        <position position="60"/>
    </location>
</feature>
<organism evidence="3 4">
    <name type="scientific">Algoriphagus ornithinivorans</name>
    <dbReference type="NCBI Taxonomy" id="226506"/>
    <lineage>
        <taxon>Bacteria</taxon>
        <taxon>Pseudomonadati</taxon>
        <taxon>Bacteroidota</taxon>
        <taxon>Cytophagia</taxon>
        <taxon>Cytophagales</taxon>
        <taxon>Cyclobacteriaceae</taxon>
        <taxon>Algoriphagus</taxon>
    </lineage>
</organism>
<dbReference type="InterPro" id="IPR001789">
    <property type="entry name" value="Sig_transdc_resp-reg_receiver"/>
</dbReference>
<dbReference type="InterPro" id="IPR052893">
    <property type="entry name" value="TCS_response_regulator"/>
</dbReference>
<dbReference type="Gene3D" id="3.40.50.2300">
    <property type="match status" value="1"/>
</dbReference>
<evidence type="ECO:0000313" key="4">
    <source>
        <dbReference type="Proteomes" id="UP000199564"/>
    </source>
</evidence>
<dbReference type="GO" id="GO:0000160">
    <property type="term" value="P:phosphorelay signal transduction system"/>
    <property type="evidence" value="ECO:0007669"/>
    <property type="project" value="InterPro"/>
</dbReference>
<evidence type="ECO:0000313" key="3">
    <source>
        <dbReference type="EMBL" id="SFO64414.1"/>
    </source>
</evidence>
<keyword evidence="1" id="KW-0597">Phosphoprotein</keyword>
<dbReference type="SUPFAM" id="SSF52172">
    <property type="entry name" value="CheY-like"/>
    <property type="match status" value="1"/>
</dbReference>
<dbReference type="PANTHER" id="PTHR44520">
    <property type="entry name" value="RESPONSE REGULATOR RCP1-RELATED"/>
    <property type="match status" value="1"/>
</dbReference>
<dbReference type="Proteomes" id="UP000199564">
    <property type="component" value="Unassembled WGS sequence"/>
</dbReference>
<dbReference type="EMBL" id="FOVW01000010">
    <property type="protein sequence ID" value="SFO64414.1"/>
    <property type="molecule type" value="Genomic_DNA"/>
</dbReference>
<dbReference type="InterPro" id="IPR011006">
    <property type="entry name" value="CheY-like_superfamily"/>
</dbReference>
<feature type="domain" description="Response regulatory" evidence="2">
    <location>
        <begin position="6"/>
        <end position="128"/>
    </location>
</feature>
<dbReference type="STRING" id="226506.SAMN04488519_11056"/>